<organism evidence="8 9">
    <name type="scientific">Lyophyllum shimeji</name>
    <name type="common">Hon-shimeji</name>
    <name type="synonym">Tricholoma shimeji</name>
    <dbReference type="NCBI Taxonomy" id="47721"/>
    <lineage>
        <taxon>Eukaryota</taxon>
        <taxon>Fungi</taxon>
        <taxon>Dikarya</taxon>
        <taxon>Basidiomycota</taxon>
        <taxon>Agaricomycotina</taxon>
        <taxon>Agaricomycetes</taxon>
        <taxon>Agaricomycetidae</taxon>
        <taxon>Agaricales</taxon>
        <taxon>Tricholomatineae</taxon>
        <taxon>Lyophyllaceae</taxon>
        <taxon>Lyophyllum</taxon>
    </lineage>
</organism>
<dbReference type="InterPro" id="IPR019778">
    <property type="entry name" value="Class_I_Hydrophobin_CS"/>
</dbReference>
<dbReference type="CDD" id="cd23507">
    <property type="entry name" value="hydrophobin_I"/>
    <property type="match status" value="1"/>
</dbReference>
<dbReference type="InterPro" id="IPR001338">
    <property type="entry name" value="Class_I_Hydrophobin"/>
</dbReference>
<comment type="similarity">
    <text evidence="2 7">Belongs to the fungal hydrophobin family.</text>
</comment>
<evidence type="ECO:0000256" key="3">
    <source>
        <dbReference type="ARBA" id="ARBA00022512"/>
    </source>
</evidence>
<comment type="caution">
    <text evidence="8">The sequence shown here is derived from an EMBL/GenBank/DDBJ whole genome shotgun (WGS) entry which is preliminary data.</text>
</comment>
<dbReference type="Pfam" id="PF01185">
    <property type="entry name" value="Hydrophobin"/>
    <property type="match status" value="1"/>
</dbReference>
<dbReference type="EMBL" id="BRPK01000009">
    <property type="protein sequence ID" value="GLB41321.1"/>
    <property type="molecule type" value="Genomic_DNA"/>
</dbReference>
<comment type="subcellular location">
    <subcellularLocation>
        <location evidence="1 7">Secreted</location>
        <location evidence="1 7">Cell wall</location>
    </subcellularLocation>
</comment>
<reference evidence="8" key="1">
    <citation type="submission" date="2022-07" db="EMBL/GenBank/DDBJ databases">
        <title>The genome of Lyophyllum shimeji provides insight into the initial evolution of ectomycorrhizal fungal genome.</title>
        <authorList>
            <person name="Kobayashi Y."/>
            <person name="Shibata T."/>
            <person name="Hirakawa H."/>
            <person name="Shigenobu S."/>
            <person name="Nishiyama T."/>
            <person name="Yamada A."/>
            <person name="Hasebe M."/>
            <person name="Kawaguchi M."/>
        </authorList>
    </citation>
    <scope>NUCLEOTIDE SEQUENCE</scope>
    <source>
        <strain evidence="8">AT787</strain>
    </source>
</reference>
<dbReference type="SMART" id="SM00075">
    <property type="entry name" value="HYDRO"/>
    <property type="match status" value="1"/>
</dbReference>
<accession>A0A9P3USL6</accession>
<protein>
    <recommendedName>
        <fullName evidence="7">Hydrophobin</fullName>
    </recommendedName>
</protein>
<dbReference type="Proteomes" id="UP001063166">
    <property type="component" value="Unassembled WGS sequence"/>
</dbReference>
<keyword evidence="5 7" id="KW-0732">Signal</keyword>
<dbReference type="AlphaFoldDB" id="A0A9P3USL6"/>
<evidence type="ECO:0000256" key="5">
    <source>
        <dbReference type="ARBA" id="ARBA00022729"/>
    </source>
</evidence>
<evidence type="ECO:0000256" key="6">
    <source>
        <dbReference type="ARBA" id="ARBA00023157"/>
    </source>
</evidence>
<keyword evidence="4 7" id="KW-0964">Secreted</keyword>
<evidence type="ECO:0000313" key="8">
    <source>
        <dbReference type="EMBL" id="GLB41321.1"/>
    </source>
</evidence>
<evidence type="ECO:0000313" key="9">
    <source>
        <dbReference type="Proteomes" id="UP001063166"/>
    </source>
</evidence>
<dbReference type="OrthoDB" id="3044485at2759"/>
<dbReference type="GO" id="GO:0009277">
    <property type="term" value="C:fungal-type cell wall"/>
    <property type="evidence" value="ECO:0007669"/>
    <property type="project" value="InterPro"/>
</dbReference>
<keyword evidence="6 7" id="KW-1015">Disulfide bond</keyword>
<gene>
    <name evidence="8" type="ORF">LshimejAT787_0905360</name>
</gene>
<keyword evidence="9" id="KW-1185">Reference proteome</keyword>
<dbReference type="PROSITE" id="PS00956">
    <property type="entry name" value="HYDROPHOBIN"/>
    <property type="match status" value="1"/>
</dbReference>
<proteinExistence type="inferred from homology"/>
<evidence type="ECO:0000256" key="2">
    <source>
        <dbReference type="ARBA" id="ARBA00010446"/>
    </source>
</evidence>
<evidence type="ECO:0000256" key="4">
    <source>
        <dbReference type="ARBA" id="ARBA00022525"/>
    </source>
</evidence>
<dbReference type="GO" id="GO:0005199">
    <property type="term" value="F:structural constituent of cell wall"/>
    <property type="evidence" value="ECO:0007669"/>
    <property type="project" value="InterPro"/>
</dbReference>
<sequence length="181" mass="19047">MERMACVGASGEKVLRTAGLGRSNRCPPAIQIMFFRILNVAAFTAFAVLSNASGPTTTVTTSPQPTETMPANQCGGENLHCCDTIQYVSTLINCFTAPPTHEESRLSQSDSNSLAPLLAELNVVIEGPAALVGVHCTPVNVLGMGDGNKCAGQPVCCQNNDFVSPFTFLVEKEAQATPRGD</sequence>
<evidence type="ECO:0000256" key="7">
    <source>
        <dbReference type="RuleBase" id="RU365009"/>
    </source>
</evidence>
<name>A0A9P3USL6_LYOSH</name>
<keyword evidence="3 7" id="KW-0134">Cell wall</keyword>
<evidence type="ECO:0000256" key="1">
    <source>
        <dbReference type="ARBA" id="ARBA00004191"/>
    </source>
</evidence>